<organism evidence="2 3">
    <name type="scientific">Streptomyces microflavus</name>
    <name type="common">Streptomyces lipmanii</name>
    <dbReference type="NCBI Taxonomy" id="1919"/>
    <lineage>
        <taxon>Bacteria</taxon>
        <taxon>Bacillati</taxon>
        <taxon>Actinomycetota</taxon>
        <taxon>Actinomycetes</taxon>
        <taxon>Kitasatosporales</taxon>
        <taxon>Streptomycetaceae</taxon>
        <taxon>Streptomyces</taxon>
    </lineage>
</organism>
<accession>A0A6N9VLK8</accession>
<dbReference type="Proteomes" id="UP000471648">
    <property type="component" value="Unassembled WGS sequence"/>
</dbReference>
<dbReference type="EMBL" id="JAAGME010001046">
    <property type="protein sequence ID" value="NEB70351.1"/>
    <property type="molecule type" value="Genomic_DNA"/>
</dbReference>
<protein>
    <submittedName>
        <fullName evidence="2">Uncharacterized protein</fullName>
    </submittedName>
</protein>
<dbReference type="AlphaFoldDB" id="A0A6N9VLK8"/>
<name>A0A6N9VLK8_STRMI</name>
<evidence type="ECO:0000313" key="1">
    <source>
        <dbReference type="EMBL" id="NEB70351.1"/>
    </source>
</evidence>
<comment type="caution">
    <text evidence="2">The sequence shown here is derived from an EMBL/GenBank/DDBJ whole genome shotgun (WGS) entry which is preliminary data.</text>
</comment>
<dbReference type="RefSeq" id="WP_164358235.1">
    <property type="nucleotide sequence ID" value="NZ_CP108360.1"/>
</dbReference>
<proteinExistence type="predicted"/>
<dbReference type="EMBL" id="JAAGME010001542">
    <property type="protein sequence ID" value="NEB72415.1"/>
    <property type="molecule type" value="Genomic_DNA"/>
</dbReference>
<gene>
    <name evidence="1" type="ORF">G3I39_25320</name>
    <name evidence="2" type="ORF">G3I39_35875</name>
</gene>
<sequence length="90" mass="10401">MDAPNREDRKVCFRCQLPTWTHELWLCTPAHMEAFVDEDDMRREVVLRELNDGVLAGFPSRVTDQAVDMVLAVLNRYDAWKAGLGDYRSS</sequence>
<evidence type="ECO:0000313" key="2">
    <source>
        <dbReference type="EMBL" id="NEB72415.1"/>
    </source>
</evidence>
<reference evidence="2 3" key="1">
    <citation type="submission" date="2020-01" db="EMBL/GenBank/DDBJ databases">
        <title>Insect and environment-associated Actinomycetes.</title>
        <authorList>
            <person name="Currrie C."/>
            <person name="Chevrette M."/>
            <person name="Carlson C."/>
            <person name="Stubbendieck R."/>
            <person name="Wendt-Pienkowski E."/>
        </authorList>
    </citation>
    <scope>NUCLEOTIDE SEQUENCE [LARGE SCALE GENOMIC DNA]</scope>
    <source>
        <strain evidence="2 3">SID14438</strain>
    </source>
</reference>
<evidence type="ECO:0000313" key="3">
    <source>
        <dbReference type="Proteomes" id="UP000471648"/>
    </source>
</evidence>